<feature type="region of interest" description="Disordered" evidence="1">
    <location>
        <begin position="1"/>
        <end position="23"/>
    </location>
</feature>
<evidence type="ECO:0000313" key="2">
    <source>
        <dbReference type="EMBL" id="RGM51418.1"/>
    </source>
</evidence>
<gene>
    <name evidence="2" type="ORF">DXC07_19205</name>
</gene>
<proteinExistence type="predicted"/>
<dbReference type="AlphaFoldDB" id="A0A3E4XAL0"/>
<feature type="compositionally biased region" description="Low complexity" evidence="1">
    <location>
        <begin position="8"/>
        <end position="19"/>
    </location>
</feature>
<dbReference type="EMBL" id="QSTL01000028">
    <property type="protein sequence ID" value="RGM51418.1"/>
    <property type="molecule type" value="Genomic_DNA"/>
</dbReference>
<comment type="caution">
    <text evidence="2">The sequence shown here is derived from an EMBL/GenBank/DDBJ whole genome shotgun (WGS) entry which is preliminary data.</text>
</comment>
<dbReference type="Proteomes" id="UP000261295">
    <property type="component" value="Unassembled WGS sequence"/>
</dbReference>
<organism evidence="2 3">
    <name type="scientific">Bacteroides uniformis</name>
    <dbReference type="NCBI Taxonomy" id="820"/>
    <lineage>
        <taxon>Bacteria</taxon>
        <taxon>Pseudomonadati</taxon>
        <taxon>Bacteroidota</taxon>
        <taxon>Bacteroidia</taxon>
        <taxon>Bacteroidales</taxon>
        <taxon>Bacteroidaceae</taxon>
        <taxon>Bacteroides</taxon>
    </lineage>
</organism>
<evidence type="ECO:0000313" key="3">
    <source>
        <dbReference type="Proteomes" id="UP000261295"/>
    </source>
</evidence>
<reference evidence="2 3" key="1">
    <citation type="submission" date="2018-08" db="EMBL/GenBank/DDBJ databases">
        <title>A genome reference for cultivated species of the human gut microbiota.</title>
        <authorList>
            <person name="Zou Y."/>
            <person name="Xue W."/>
            <person name="Luo G."/>
        </authorList>
    </citation>
    <scope>NUCLEOTIDE SEQUENCE [LARGE SCALE GENOMIC DNA]</scope>
    <source>
        <strain evidence="2 3">OM07-9</strain>
    </source>
</reference>
<name>A0A3E4XAL0_BACUN</name>
<sequence length="60" mass="6797">MIDVQTGKYSSASELSKAKASAKRRPCTSLQLTLRVAYLKSITEPYMQLEQQNELYLLSN</sequence>
<accession>A0A3E4XAL0</accession>
<evidence type="ECO:0000256" key="1">
    <source>
        <dbReference type="SAM" id="MobiDB-lite"/>
    </source>
</evidence>
<protein>
    <submittedName>
        <fullName evidence="2">Uncharacterized protein</fullName>
    </submittedName>
</protein>